<organism evidence="2 3">
    <name type="scientific">Nonomuraea turkmeniaca</name>
    <dbReference type="NCBI Taxonomy" id="103838"/>
    <lineage>
        <taxon>Bacteria</taxon>
        <taxon>Bacillati</taxon>
        <taxon>Actinomycetota</taxon>
        <taxon>Actinomycetes</taxon>
        <taxon>Streptosporangiales</taxon>
        <taxon>Streptosporangiaceae</taxon>
        <taxon>Nonomuraea</taxon>
    </lineage>
</organism>
<name>A0A5S4FYZ0_9ACTN</name>
<evidence type="ECO:0008006" key="4">
    <source>
        <dbReference type="Google" id="ProtNLM"/>
    </source>
</evidence>
<evidence type="ECO:0000313" key="3">
    <source>
        <dbReference type="Proteomes" id="UP000309128"/>
    </source>
</evidence>
<dbReference type="RefSeq" id="WP_138664278.1">
    <property type="nucleotide sequence ID" value="NZ_VCKY01000003.1"/>
</dbReference>
<protein>
    <recommendedName>
        <fullName evidence="4">ABC transporter permease</fullName>
    </recommendedName>
</protein>
<keyword evidence="1" id="KW-0472">Membrane</keyword>
<evidence type="ECO:0000256" key="1">
    <source>
        <dbReference type="SAM" id="Phobius"/>
    </source>
</evidence>
<keyword evidence="3" id="KW-1185">Reference proteome</keyword>
<evidence type="ECO:0000313" key="2">
    <source>
        <dbReference type="EMBL" id="TMR25331.1"/>
    </source>
</evidence>
<dbReference type="AlphaFoldDB" id="A0A5S4FYZ0"/>
<comment type="caution">
    <text evidence="2">The sequence shown here is derived from an EMBL/GenBank/DDBJ whole genome shotgun (WGS) entry which is preliminary data.</text>
</comment>
<gene>
    <name evidence="2" type="ORF">ETD86_01715</name>
</gene>
<keyword evidence="1" id="KW-1133">Transmembrane helix</keyword>
<dbReference type="EMBL" id="VCKY01000003">
    <property type="protein sequence ID" value="TMR25331.1"/>
    <property type="molecule type" value="Genomic_DNA"/>
</dbReference>
<dbReference type="Proteomes" id="UP000309128">
    <property type="component" value="Unassembled WGS sequence"/>
</dbReference>
<proteinExistence type="predicted"/>
<dbReference type="OrthoDB" id="2014935at2"/>
<feature type="transmembrane region" description="Helical" evidence="1">
    <location>
        <begin position="37"/>
        <end position="58"/>
    </location>
</feature>
<sequence length="65" mass="6746">MSIVCGLLGEVFGLPQTVRDLSPFSHVPPIPAAEVTFAPLAALVLTTAGLAAMGLALFRRRSLAL</sequence>
<accession>A0A5S4FYZ0</accession>
<keyword evidence="1" id="KW-0812">Transmembrane</keyword>
<reference evidence="2 3" key="1">
    <citation type="submission" date="2019-05" db="EMBL/GenBank/DDBJ databases">
        <title>Draft genome sequence of Nonomuraea turkmeniaca DSM 43926.</title>
        <authorList>
            <person name="Saricaoglu S."/>
            <person name="Isik K."/>
        </authorList>
    </citation>
    <scope>NUCLEOTIDE SEQUENCE [LARGE SCALE GENOMIC DNA]</scope>
    <source>
        <strain evidence="2 3">DSM 43926</strain>
    </source>
</reference>